<evidence type="ECO:0000256" key="5">
    <source>
        <dbReference type="ARBA" id="ARBA00023242"/>
    </source>
</evidence>
<keyword evidence="3" id="KW-0238">DNA-binding</keyword>
<organism evidence="7 8">
    <name type="scientific">Aspergillus tanneri</name>
    <dbReference type="NCBI Taxonomy" id="1220188"/>
    <lineage>
        <taxon>Eukaryota</taxon>
        <taxon>Fungi</taxon>
        <taxon>Dikarya</taxon>
        <taxon>Ascomycota</taxon>
        <taxon>Pezizomycotina</taxon>
        <taxon>Eurotiomycetes</taxon>
        <taxon>Eurotiomycetidae</taxon>
        <taxon>Eurotiales</taxon>
        <taxon>Aspergillaceae</taxon>
        <taxon>Aspergillus</taxon>
        <taxon>Aspergillus subgen. Circumdati</taxon>
    </lineage>
</organism>
<keyword evidence="4" id="KW-0804">Transcription</keyword>
<dbReference type="EMBL" id="QUQM01000002">
    <property type="protein sequence ID" value="KAA8651542.1"/>
    <property type="molecule type" value="Genomic_DNA"/>
</dbReference>
<protein>
    <recommendedName>
        <fullName evidence="6">Zn(2)-C6 fungal-type domain-containing protein</fullName>
    </recommendedName>
</protein>
<dbReference type="SUPFAM" id="SSF57701">
    <property type="entry name" value="Zn2/Cys6 DNA-binding domain"/>
    <property type="match status" value="1"/>
</dbReference>
<evidence type="ECO:0000256" key="3">
    <source>
        <dbReference type="ARBA" id="ARBA00023125"/>
    </source>
</evidence>
<dbReference type="VEuPathDB" id="FungiDB:EYZ11_008645"/>
<dbReference type="InterPro" id="IPR036864">
    <property type="entry name" value="Zn2-C6_fun-type_DNA-bd_sf"/>
</dbReference>
<dbReference type="GO" id="GO:0005634">
    <property type="term" value="C:nucleus"/>
    <property type="evidence" value="ECO:0007669"/>
    <property type="project" value="UniProtKB-SubCell"/>
</dbReference>
<evidence type="ECO:0000313" key="7">
    <source>
        <dbReference type="EMBL" id="KAA8651542.1"/>
    </source>
</evidence>
<dbReference type="InterPro" id="IPR021858">
    <property type="entry name" value="Fun_TF"/>
</dbReference>
<proteinExistence type="predicted"/>
<dbReference type="AlphaFoldDB" id="A0A5M9MWN8"/>
<dbReference type="Pfam" id="PF11951">
    <property type="entry name" value="Fungal_trans_2"/>
    <property type="match status" value="1"/>
</dbReference>
<comment type="subcellular location">
    <subcellularLocation>
        <location evidence="1">Nucleus</location>
    </subcellularLocation>
</comment>
<dbReference type="Gene3D" id="4.10.240.10">
    <property type="entry name" value="Zn(2)-C6 fungal-type DNA-binding domain"/>
    <property type="match status" value="1"/>
</dbReference>
<dbReference type="RefSeq" id="XP_033430903.1">
    <property type="nucleotide sequence ID" value="XM_033565146.1"/>
</dbReference>
<keyword evidence="5" id="KW-0539">Nucleus</keyword>
<dbReference type="GO" id="GO:0000981">
    <property type="term" value="F:DNA-binding transcription factor activity, RNA polymerase II-specific"/>
    <property type="evidence" value="ECO:0007669"/>
    <property type="project" value="InterPro"/>
</dbReference>
<dbReference type="GO" id="GO:0003677">
    <property type="term" value="F:DNA binding"/>
    <property type="evidence" value="ECO:0007669"/>
    <property type="project" value="UniProtKB-KW"/>
</dbReference>
<keyword evidence="2" id="KW-0805">Transcription regulation</keyword>
<evidence type="ECO:0000256" key="2">
    <source>
        <dbReference type="ARBA" id="ARBA00023015"/>
    </source>
</evidence>
<dbReference type="PANTHER" id="PTHR37534">
    <property type="entry name" value="TRANSCRIPTIONAL ACTIVATOR PROTEIN UGA3"/>
    <property type="match status" value="1"/>
</dbReference>
<evidence type="ECO:0000256" key="1">
    <source>
        <dbReference type="ARBA" id="ARBA00004123"/>
    </source>
</evidence>
<dbReference type="InterPro" id="IPR001138">
    <property type="entry name" value="Zn2Cys6_DnaBD"/>
</dbReference>
<dbReference type="OrthoDB" id="4491390at2759"/>
<evidence type="ECO:0000313" key="8">
    <source>
        <dbReference type="Proteomes" id="UP000324241"/>
    </source>
</evidence>
<accession>A0A5M9MWN8</accession>
<evidence type="ECO:0000259" key="6">
    <source>
        <dbReference type="PROSITE" id="PS50048"/>
    </source>
</evidence>
<dbReference type="GO" id="GO:0008270">
    <property type="term" value="F:zinc ion binding"/>
    <property type="evidence" value="ECO:0007669"/>
    <property type="project" value="InterPro"/>
</dbReference>
<gene>
    <name evidence="7" type="ORF">ATNIH1004_000432</name>
</gene>
<dbReference type="GO" id="GO:0009893">
    <property type="term" value="P:positive regulation of metabolic process"/>
    <property type="evidence" value="ECO:0007669"/>
    <property type="project" value="UniProtKB-ARBA"/>
</dbReference>
<name>A0A5M9MWN8_9EURO</name>
<dbReference type="CDD" id="cd00067">
    <property type="entry name" value="GAL4"/>
    <property type="match status" value="1"/>
</dbReference>
<reference evidence="7 8" key="1">
    <citation type="submission" date="2019-08" db="EMBL/GenBank/DDBJ databases">
        <title>The genome sequence of a newly discovered highly antifungal drug resistant Aspergillus species, Aspergillus tanneri NIH 1004.</title>
        <authorList>
            <person name="Mounaud S."/>
            <person name="Singh I."/>
            <person name="Joardar V."/>
            <person name="Pakala S."/>
            <person name="Pakala S."/>
            <person name="Venepally P."/>
            <person name="Chung J.K."/>
            <person name="Losada L."/>
            <person name="Nierman W.C."/>
        </authorList>
    </citation>
    <scope>NUCLEOTIDE SEQUENCE [LARGE SCALE GENOMIC DNA]</scope>
    <source>
        <strain evidence="7 8">NIH1004</strain>
    </source>
</reference>
<dbReference type="PROSITE" id="PS50048">
    <property type="entry name" value="ZN2_CY6_FUNGAL_2"/>
    <property type="match status" value="1"/>
</dbReference>
<evidence type="ECO:0000256" key="4">
    <source>
        <dbReference type="ARBA" id="ARBA00023163"/>
    </source>
</evidence>
<comment type="caution">
    <text evidence="7">The sequence shown here is derived from an EMBL/GenBank/DDBJ whole genome shotgun (WGS) entry which is preliminary data.</text>
</comment>
<dbReference type="GeneID" id="54323134"/>
<dbReference type="PANTHER" id="PTHR37534:SF46">
    <property type="entry name" value="ZN(II)2CYS6 TRANSCRIPTION FACTOR (EUROFUNG)"/>
    <property type="match status" value="1"/>
</dbReference>
<dbReference type="Pfam" id="PF00172">
    <property type="entry name" value="Zn_clus"/>
    <property type="match status" value="1"/>
</dbReference>
<dbReference type="Proteomes" id="UP000324241">
    <property type="component" value="Unassembled WGS sequence"/>
</dbReference>
<sequence length="421" mass="47178">MVKKPRGIRRDRHCHSCRAQGIRCDLNRPQCHACVQGQRTCSYPPRVLWVREKKNTASASSSSSSPGVSTGAGASVLTAQKQDNESVGGTPKHSVGLYSFVDLLDDCYRYIQDSQRVFPEEAIQLVARTLEFARSRIHGAKQGGMADAFSLSSIQRQMAVLMGLEQVVESAHPLALFGIATFAIFEVCSGPFGRWHCHLHGARSLLDLHCHNRVCLESLGRKISGLVDVLGYMLWFDVTGALVQGSPLIFDDWHRETLQTSFLDSVGCPLETFELFVHLAQSKCRNVDVVDLSWRAMEQTLQVQSSDWKSDQGLAAVVYRYTAVILTFSRMQTVSGTVRSSQVLSSIVDRVCDAVVQMNPQSKFYVHLASPVYLTGMHARTKAQCAVVRSYWRNCRLGDFPRYPDGQEQCERIWRDNRVIR</sequence>
<feature type="domain" description="Zn(2)-C6 fungal-type" evidence="6">
    <location>
        <begin position="13"/>
        <end position="43"/>
    </location>
</feature>